<sequence length="302" mass="33132">MSVQERRAFDVPFMIRIVSIDYYMAPPIPHIDYCFSSLDGTTVDLVPVIRIFGSTPAGQKACLHVHRAFPYFYVPYDDSLPSTPKEATVCLRRMALAIETAVRASAMPGQYQQQQAGHQQHDGGGAGPTIPAAAKQRQVVHALQLVRGRPFYGYHIDEQLYIKVLLYNPQDVSRVANMLAGGAIMGLRLQPHESHLPFLLQFKIDFNLLGMGLLKLDRVIFRGQLPTRARPPAPGWEFLRDTYAAEEDAEAEEPDDATRGQQDDVRYVPDAAAGLWRVATPRGSNASGNAISDSGAAAGTGA</sequence>
<evidence type="ECO:0000256" key="1">
    <source>
        <dbReference type="ARBA" id="ARBA00049244"/>
    </source>
</evidence>
<organism evidence="5 6">
    <name type="scientific">Volvox africanus</name>
    <dbReference type="NCBI Taxonomy" id="51714"/>
    <lineage>
        <taxon>Eukaryota</taxon>
        <taxon>Viridiplantae</taxon>
        <taxon>Chlorophyta</taxon>
        <taxon>core chlorophytes</taxon>
        <taxon>Chlorophyceae</taxon>
        <taxon>CS clade</taxon>
        <taxon>Chlamydomonadales</taxon>
        <taxon>Volvocaceae</taxon>
        <taxon>Volvox</taxon>
    </lineage>
</organism>
<dbReference type="EMBL" id="BNCO01000054">
    <property type="protein sequence ID" value="GIL62898.1"/>
    <property type="molecule type" value="Genomic_DNA"/>
</dbReference>
<gene>
    <name evidence="5" type="ORF">Vafri_17107</name>
</gene>
<reference evidence="5" key="1">
    <citation type="journal article" date="2021" name="Proc. Natl. Acad. Sci. U.S.A.">
        <title>Three genomes in the algal genus Volvox reveal the fate of a haploid sex-determining region after a transition to homothallism.</title>
        <authorList>
            <person name="Yamamoto K."/>
            <person name="Hamaji T."/>
            <person name="Kawai-Toyooka H."/>
            <person name="Matsuzaki R."/>
            <person name="Takahashi F."/>
            <person name="Nishimura Y."/>
            <person name="Kawachi M."/>
            <person name="Noguchi H."/>
            <person name="Minakuchi Y."/>
            <person name="Umen J.G."/>
            <person name="Toyoda A."/>
            <person name="Nozaki H."/>
        </authorList>
    </citation>
    <scope>NUCLEOTIDE SEQUENCE</scope>
    <source>
        <strain evidence="5">NIES-3780</strain>
    </source>
</reference>
<feature type="domain" description="DNA polymerase delta/zeta catalytic subunit N-terminal" evidence="3">
    <location>
        <begin position="68"/>
        <end position="173"/>
    </location>
</feature>
<dbReference type="Pfam" id="PF24055">
    <property type="entry name" value="POL3_N"/>
    <property type="match status" value="1"/>
</dbReference>
<dbReference type="AlphaFoldDB" id="A0A8J4BJN2"/>
<evidence type="ECO:0000256" key="2">
    <source>
        <dbReference type="SAM" id="MobiDB-lite"/>
    </source>
</evidence>
<proteinExistence type="predicted"/>
<dbReference type="InterPro" id="IPR012337">
    <property type="entry name" value="RNaseH-like_sf"/>
</dbReference>
<dbReference type="InterPro" id="IPR030559">
    <property type="entry name" value="PolZ_Rev3"/>
</dbReference>
<evidence type="ECO:0000259" key="3">
    <source>
        <dbReference type="Pfam" id="PF24055"/>
    </source>
</evidence>
<feature type="non-terminal residue" evidence="5">
    <location>
        <position position="1"/>
    </location>
</feature>
<keyword evidence="6" id="KW-1185">Reference proteome</keyword>
<evidence type="ECO:0000259" key="4">
    <source>
        <dbReference type="Pfam" id="PF24065"/>
    </source>
</evidence>
<comment type="catalytic activity">
    <reaction evidence="1">
        <text>DNA(n) + a 2'-deoxyribonucleoside 5'-triphosphate = DNA(n+1) + diphosphate</text>
        <dbReference type="Rhea" id="RHEA:22508"/>
        <dbReference type="Rhea" id="RHEA-COMP:17339"/>
        <dbReference type="Rhea" id="RHEA-COMP:17340"/>
        <dbReference type="ChEBI" id="CHEBI:33019"/>
        <dbReference type="ChEBI" id="CHEBI:61560"/>
        <dbReference type="ChEBI" id="CHEBI:173112"/>
        <dbReference type="EC" id="2.7.7.7"/>
    </reaction>
</comment>
<dbReference type="InterPro" id="IPR056447">
    <property type="entry name" value="REV3_N"/>
</dbReference>
<dbReference type="Gene3D" id="3.30.342.10">
    <property type="entry name" value="DNA Polymerase, chain B, domain 1"/>
    <property type="match status" value="1"/>
</dbReference>
<dbReference type="Pfam" id="PF24065">
    <property type="entry name" value="REV3_N"/>
    <property type="match status" value="1"/>
</dbReference>
<feature type="compositionally biased region" description="Polar residues" evidence="2">
    <location>
        <begin position="282"/>
        <end position="292"/>
    </location>
</feature>
<dbReference type="GO" id="GO:0042276">
    <property type="term" value="P:error-prone translesion synthesis"/>
    <property type="evidence" value="ECO:0007669"/>
    <property type="project" value="TreeGrafter"/>
</dbReference>
<dbReference type="Proteomes" id="UP000747399">
    <property type="component" value="Unassembled WGS sequence"/>
</dbReference>
<feature type="region of interest" description="Disordered" evidence="2">
    <location>
        <begin position="278"/>
        <end position="302"/>
    </location>
</feature>
<dbReference type="InterPro" id="IPR056435">
    <property type="entry name" value="DPOD/Z_N"/>
</dbReference>
<feature type="compositionally biased region" description="Low complexity" evidence="2">
    <location>
        <begin position="109"/>
        <end position="118"/>
    </location>
</feature>
<dbReference type="PANTHER" id="PTHR45812">
    <property type="entry name" value="DNA POLYMERASE ZETA CATALYTIC SUBUNIT"/>
    <property type="match status" value="1"/>
</dbReference>
<dbReference type="GO" id="GO:0000724">
    <property type="term" value="P:double-strand break repair via homologous recombination"/>
    <property type="evidence" value="ECO:0007669"/>
    <property type="project" value="TreeGrafter"/>
</dbReference>
<accession>A0A8J4BJN2</accession>
<evidence type="ECO:0000313" key="5">
    <source>
        <dbReference type="EMBL" id="GIL62898.1"/>
    </source>
</evidence>
<feature type="domain" description="DNA polymerase zeta catalytic subunit N-terminal" evidence="4">
    <location>
        <begin position="13"/>
        <end position="66"/>
    </location>
</feature>
<name>A0A8J4BJN2_9CHLO</name>
<dbReference type="GO" id="GO:0003887">
    <property type="term" value="F:DNA-directed DNA polymerase activity"/>
    <property type="evidence" value="ECO:0007669"/>
    <property type="project" value="UniProtKB-EC"/>
</dbReference>
<evidence type="ECO:0000313" key="6">
    <source>
        <dbReference type="Proteomes" id="UP000747399"/>
    </source>
</evidence>
<comment type="caution">
    <text evidence="5">The sequence shown here is derived from an EMBL/GenBank/DDBJ whole genome shotgun (WGS) entry which is preliminary data.</text>
</comment>
<evidence type="ECO:0008006" key="7">
    <source>
        <dbReference type="Google" id="ProtNLM"/>
    </source>
</evidence>
<protein>
    <recommendedName>
        <fullName evidence="7">DNA-directed DNA polymerase family B exonuclease domain-containing protein</fullName>
    </recommendedName>
</protein>
<feature type="region of interest" description="Disordered" evidence="2">
    <location>
        <begin position="109"/>
        <end position="130"/>
    </location>
</feature>
<dbReference type="SUPFAM" id="SSF53098">
    <property type="entry name" value="Ribonuclease H-like"/>
    <property type="match status" value="1"/>
</dbReference>
<dbReference type="PANTHER" id="PTHR45812:SF1">
    <property type="entry name" value="DNA POLYMERASE ZETA CATALYTIC SUBUNIT"/>
    <property type="match status" value="1"/>
</dbReference>
<dbReference type="GO" id="GO:0016035">
    <property type="term" value="C:zeta DNA polymerase complex"/>
    <property type="evidence" value="ECO:0007669"/>
    <property type="project" value="InterPro"/>
</dbReference>
<dbReference type="GO" id="GO:0005634">
    <property type="term" value="C:nucleus"/>
    <property type="evidence" value="ECO:0007669"/>
    <property type="project" value="TreeGrafter"/>
</dbReference>